<dbReference type="AlphaFoldDB" id="A0A1B0AYM1"/>
<protein>
    <recommendedName>
        <fullName evidence="4">DUF4773 domain-containing protein</fullName>
    </recommendedName>
</protein>
<sequence>MLCFTLLQRLIKALAETGADDKASAGAGAGVGDVASARGATIPLLSSDPLNILVRPWPTTLPTAEPTATPPAVAAACSNIDGCFKIPVVVPGFCCKAAVAGLGGCLTVASGEAGAALAVYEGDGVLLVAGRGLAGKPCNVSVVIISSFLLLDGVKDSSVNISKALASPLECSNLPHRRRSSAAFGFRHDDVRSRGCHCDESRLNPSVILCKHNTQSRQDANRSERQHVEQTPQCHRARVVRCTEMNISKVSSFMISTMFIYL</sequence>
<feature type="chain" id="PRO_5012610698" description="DUF4773 domain-containing protein" evidence="1">
    <location>
        <begin position="16"/>
        <end position="262"/>
    </location>
</feature>
<feature type="signal peptide" evidence="1">
    <location>
        <begin position="1"/>
        <end position="15"/>
    </location>
</feature>
<evidence type="ECO:0000313" key="3">
    <source>
        <dbReference type="Proteomes" id="UP000092460"/>
    </source>
</evidence>
<organism evidence="2 3">
    <name type="scientific">Glossina palpalis gambiensis</name>
    <dbReference type="NCBI Taxonomy" id="67801"/>
    <lineage>
        <taxon>Eukaryota</taxon>
        <taxon>Metazoa</taxon>
        <taxon>Ecdysozoa</taxon>
        <taxon>Arthropoda</taxon>
        <taxon>Hexapoda</taxon>
        <taxon>Insecta</taxon>
        <taxon>Pterygota</taxon>
        <taxon>Neoptera</taxon>
        <taxon>Endopterygota</taxon>
        <taxon>Diptera</taxon>
        <taxon>Brachycera</taxon>
        <taxon>Muscomorpha</taxon>
        <taxon>Hippoboscoidea</taxon>
        <taxon>Glossinidae</taxon>
        <taxon>Glossina</taxon>
    </lineage>
</organism>
<dbReference type="EMBL" id="JXJN01005875">
    <property type="status" value="NOT_ANNOTATED_CDS"/>
    <property type="molecule type" value="Genomic_DNA"/>
</dbReference>
<reference evidence="2" key="2">
    <citation type="submission" date="2020-05" db="UniProtKB">
        <authorList>
            <consortium name="EnsemblMetazoa"/>
        </authorList>
    </citation>
    <scope>IDENTIFICATION</scope>
    <source>
        <strain evidence="2">IAEA</strain>
    </source>
</reference>
<evidence type="ECO:0000313" key="2">
    <source>
        <dbReference type="EnsemblMetazoa" id="GPPI013168-PA"/>
    </source>
</evidence>
<accession>A0A1B0AYM1</accession>
<reference evidence="3" key="1">
    <citation type="submission" date="2015-01" db="EMBL/GenBank/DDBJ databases">
        <authorList>
            <person name="Aksoy S."/>
            <person name="Warren W."/>
            <person name="Wilson R.K."/>
        </authorList>
    </citation>
    <scope>NUCLEOTIDE SEQUENCE [LARGE SCALE GENOMIC DNA]</scope>
    <source>
        <strain evidence="3">IAEA</strain>
    </source>
</reference>
<dbReference type="Proteomes" id="UP000092460">
    <property type="component" value="Unassembled WGS sequence"/>
</dbReference>
<evidence type="ECO:0000256" key="1">
    <source>
        <dbReference type="SAM" id="SignalP"/>
    </source>
</evidence>
<dbReference type="EnsemblMetazoa" id="GPPI013168-RA">
    <property type="protein sequence ID" value="GPPI013168-PA"/>
    <property type="gene ID" value="GPPI013168"/>
</dbReference>
<keyword evidence="3" id="KW-1185">Reference proteome</keyword>
<name>A0A1B0AYM1_9MUSC</name>
<dbReference type="VEuPathDB" id="VectorBase:GPPI013168"/>
<evidence type="ECO:0008006" key="4">
    <source>
        <dbReference type="Google" id="ProtNLM"/>
    </source>
</evidence>
<keyword evidence="1" id="KW-0732">Signal</keyword>
<proteinExistence type="predicted"/>